<dbReference type="Proteomes" id="UP001596016">
    <property type="component" value="Unassembled WGS sequence"/>
</dbReference>
<reference evidence="6" key="1">
    <citation type="journal article" date="2019" name="Int. J. Syst. Evol. Microbiol.">
        <title>The Global Catalogue of Microorganisms (GCM) 10K type strain sequencing project: providing services to taxonomists for standard genome sequencing and annotation.</title>
        <authorList>
            <consortium name="The Broad Institute Genomics Platform"/>
            <consortium name="The Broad Institute Genome Sequencing Center for Infectious Disease"/>
            <person name="Wu L."/>
            <person name="Ma J."/>
        </authorList>
    </citation>
    <scope>NUCLEOTIDE SEQUENCE [LARGE SCALE GENOMIC DNA]</scope>
    <source>
        <strain evidence="6">CGMCC 4.1415</strain>
    </source>
</reference>
<dbReference type="InterPro" id="IPR051531">
    <property type="entry name" value="N-acetyltransferase"/>
</dbReference>
<dbReference type="PANTHER" id="PTHR43792:SF8">
    <property type="entry name" value="[RIBOSOMAL PROTEIN US5]-ALANINE N-ACETYLTRANSFERASE"/>
    <property type="match status" value="1"/>
</dbReference>
<accession>A0ABW0GUH5</accession>
<organism evidence="5 6">
    <name type="scientific">Aquamicrobium segne</name>
    <dbReference type="NCBI Taxonomy" id="469547"/>
    <lineage>
        <taxon>Bacteria</taxon>
        <taxon>Pseudomonadati</taxon>
        <taxon>Pseudomonadota</taxon>
        <taxon>Alphaproteobacteria</taxon>
        <taxon>Hyphomicrobiales</taxon>
        <taxon>Phyllobacteriaceae</taxon>
        <taxon>Aquamicrobium</taxon>
    </lineage>
</organism>
<dbReference type="PROSITE" id="PS51186">
    <property type="entry name" value="GNAT"/>
    <property type="match status" value="1"/>
</dbReference>
<dbReference type="RefSeq" id="WP_378228187.1">
    <property type="nucleotide sequence ID" value="NZ_JBHSLL010000012.1"/>
</dbReference>
<dbReference type="EMBL" id="JBHSLL010000012">
    <property type="protein sequence ID" value="MFC5385269.1"/>
    <property type="molecule type" value="Genomic_DNA"/>
</dbReference>
<dbReference type="GO" id="GO:0016746">
    <property type="term" value="F:acyltransferase activity"/>
    <property type="evidence" value="ECO:0007669"/>
    <property type="project" value="UniProtKB-KW"/>
</dbReference>
<evidence type="ECO:0000256" key="2">
    <source>
        <dbReference type="ARBA" id="ARBA00023315"/>
    </source>
</evidence>
<dbReference type="InterPro" id="IPR000182">
    <property type="entry name" value="GNAT_dom"/>
</dbReference>
<dbReference type="InterPro" id="IPR016181">
    <property type="entry name" value="Acyl_CoA_acyltransferase"/>
</dbReference>
<dbReference type="SUPFAM" id="SSF55729">
    <property type="entry name" value="Acyl-CoA N-acyltransferases (Nat)"/>
    <property type="match status" value="1"/>
</dbReference>
<keyword evidence="2 5" id="KW-0012">Acyltransferase</keyword>
<dbReference type="PANTHER" id="PTHR43792">
    <property type="entry name" value="GNAT FAMILY, PUTATIVE (AFU_ORTHOLOGUE AFUA_3G00765)-RELATED-RELATED"/>
    <property type="match status" value="1"/>
</dbReference>
<comment type="caution">
    <text evidence="5">The sequence shown here is derived from an EMBL/GenBank/DDBJ whole genome shotgun (WGS) entry which is preliminary data.</text>
</comment>
<evidence type="ECO:0000259" key="4">
    <source>
        <dbReference type="PROSITE" id="PS51186"/>
    </source>
</evidence>
<dbReference type="EC" id="2.3.-.-" evidence="5"/>
<name>A0ABW0GUH5_9HYPH</name>
<feature type="domain" description="N-acetyltransferase" evidence="4">
    <location>
        <begin position="19"/>
        <end position="189"/>
    </location>
</feature>
<protein>
    <submittedName>
        <fullName evidence="5">GNAT family N-acetyltransferase</fullName>
        <ecNumber evidence="5">2.3.-.-</ecNumber>
    </submittedName>
</protein>
<sequence>MLPFSFIRREAPVLEGERVSLRSPQTSHYREWSQLRAVSRDFLEPWEPRWALDELSGAAWRARIQHYRQEQARGTLMPFLIFEKTSGRLVGGITLGNIRYGVSRSAHLGYWIGLPYAGQGFMTDTVKTLSRFTFDKLKLHRIEAACIPKNIRSIRVLEKAGFQREGLLHSYLKINGRWQDHYLYARVETDLPPA</sequence>
<proteinExistence type="inferred from homology"/>
<dbReference type="Gene3D" id="3.40.630.30">
    <property type="match status" value="1"/>
</dbReference>
<dbReference type="Pfam" id="PF13302">
    <property type="entry name" value="Acetyltransf_3"/>
    <property type="match status" value="1"/>
</dbReference>
<evidence type="ECO:0000256" key="3">
    <source>
        <dbReference type="ARBA" id="ARBA00038502"/>
    </source>
</evidence>
<comment type="similarity">
    <text evidence="3">Belongs to the acetyltransferase family. RimJ subfamily.</text>
</comment>
<evidence type="ECO:0000256" key="1">
    <source>
        <dbReference type="ARBA" id="ARBA00022679"/>
    </source>
</evidence>
<keyword evidence="1 5" id="KW-0808">Transferase</keyword>
<keyword evidence="6" id="KW-1185">Reference proteome</keyword>
<evidence type="ECO:0000313" key="6">
    <source>
        <dbReference type="Proteomes" id="UP001596016"/>
    </source>
</evidence>
<gene>
    <name evidence="5" type="ORF">ACFPLB_04715</name>
</gene>
<evidence type="ECO:0000313" key="5">
    <source>
        <dbReference type="EMBL" id="MFC5385269.1"/>
    </source>
</evidence>